<dbReference type="InterPro" id="IPR010621">
    <property type="entry name" value="DUF1214"/>
</dbReference>
<sequence>MSMRLPTALGAAAATWLVAACLQAPLALAQTTPAAPAAITDQDISDAYIYLFGRLLVTRQQQLDFKDGLQWNTLHHRKPGAVAWANPNLDVAYSEAWVGIDENSCTLVSVPKVVDRYYTVQFLNGWGETLANINEREFPKHPDGEFAVCLKDAKVSLPAGTQRIDVPARTLRVLSRVELGKDWSEAERLQHQFTMRPSGSPKLPEVPQTLMFAAGQLPGVEAFDSATVALQEPDINPGMETQQANVRAIAAAIADPAERARIDKSIRTVAFANIAKASPLMGHGTAKNGWARPATSGVYGNDFLTRTLVNYGGIWANNQKEVVYYRGTLDDQGQPLQSTQSYSVTFPADQLPDTLANYYWSITVTDSKTFLVLPNPLNRFSLNDQADLKYNPDGSLTLYFAPEQPKDAPQGNWLPTQPGHNYRMIFRFYGPKNGAVSGDYYPPVIKRS</sequence>
<evidence type="ECO:0000313" key="5">
    <source>
        <dbReference type="Proteomes" id="UP000717995"/>
    </source>
</evidence>
<gene>
    <name evidence="4" type="ORF">JQX08_19925</name>
</gene>
<reference evidence="4 5" key="1">
    <citation type="submission" date="2021-02" db="EMBL/GenBank/DDBJ databases">
        <authorList>
            <person name="Lee D.-H."/>
        </authorList>
    </citation>
    <scope>NUCLEOTIDE SEQUENCE [LARGE SCALE GENOMIC DNA]</scope>
    <source>
        <strain evidence="4 5">UL073</strain>
    </source>
</reference>
<evidence type="ECO:0000313" key="4">
    <source>
        <dbReference type="EMBL" id="MBM7062992.1"/>
    </source>
</evidence>
<dbReference type="PANTHER" id="PTHR36509:SF2">
    <property type="entry name" value="BLL3101 PROTEIN"/>
    <property type="match status" value="1"/>
</dbReference>
<keyword evidence="1" id="KW-0732">Signal</keyword>
<dbReference type="Gene3D" id="2.60.120.600">
    <property type="entry name" value="Domain of unknown function DUF1214, C-terminal domain"/>
    <property type="match status" value="1"/>
</dbReference>
<dbReference type="InterPro" id="IPR037050">
    <property type="entry name" value="DUF1254_sf"/>
</dbReference>
<dbReference type="Pfam" id="PF06863">
    <property type="entry name" value="DUF1254"/>
    <property type="match status" value="1"/>
</dbReference>
<comment type="caution">
    <text evidence="4">The sequence shown here is derived from an EMBL/GenBank/DDBJ whole genome shotgun (WGS) entry which is preliminary data.</text>
</comment>
<keyword evidence="5" id="KW-1185">Reference proteome</keyword>
<dbReference type="PROSITE" id="PS51257">
    <property type="entry name" value="PROKAR_LIPOPROTEIN"/>
    <property type="match status" value="1"/>
</dbReference>
<feature type="chain" id="PRO_5047289856" evidence="1">
    <location>
        <begin position="30"/>
        <end position="448"/>
    </location>
</feature>
<name>A0ABS2ILW7_9GAMM</name>
<dbReference type="InterPro" id="IPR037049">
    <property type="entry name" value="DUF1214_C_sf"/>
</dbReference>
<dbReference type="Proteomes" id="UP000717995">
    <property type="component" value="Unassembled WGS sequence"/>
</dbReference>
<proteinExistence type="predicted"/>
<feature type="domain" description="DUF1214" evidence="2">
    <location>
        <begin position="322"/>
        <end position="432"/>
    </location>
</feature>
<organism evidence="4 5">
    <name type="scientific">Zestomonas insulae</name>
    <dbReference type="NCBI Taxonomy" id="2809017"/>
    <lineage>
        <taxon>Bacteria</taxon>
        <taxon>Pseudomonadati</taxon>
        <taxon>Pseudomonadota</taxon>
        <taxon>Gammaproteobacteria</taxon>
        <taxon>Pseudomonadales</taxon>
        <taxon>Pseudomonadaceae</taxon>
        <taxon>Zestomonas</taxon>
    </lineage>
</organism>
<dbReference type="SUPFAM" id="SSF160935">
    <property type="entry name" value="VPA0735-like"/>
    <property type="match status" value="1"/>
</dbReference>
<evidence type="ECO:0000256" key="1">
    <source>
        <dbReference type="SAM" id="SignalP"/>
    </source>
</evidence>
<dbReference type="Gene3D" id="2.60.40.1610">
    <property type="entry name" value="Domain of unknown function DUF1254"/>
    <property type="match status" value="1"/>
</dbReference>
<dbReference type="PANTHER" id="PTHR36509">
    <property type="entry name" value="BLL3101 PROTEIN"/>
    <property type="match status" value="1"/>
</dbReference>
<dbReference type="InterPro" id="IPR010679">
    <property type="entry name" value="DUF1254"/>
</dbReference>
<evidence type="ECO:0000259" key="2">
    <source>
        <dbReference type="Pfam" id="PF06742"/>
    </source>
</evidence>
<protein>
    <submittedName>
        <fullName evidence="4">DUF1254 domain-containing protein</fullName>
    </submittedName>
</protein>
<feature type="signal peptide" evidence="1">
    <location>
        <begin position="1"/>
        <end position="29"/>
    </location>
</feature>
<dbReference type="EMBL" id="JAFEUP010000006">
    <property type="protein sequence ID" value="MBM7062992.1"/>
    <property type="molecule type" value="Genomic_DNA"/>
</dbReference>
<dbReference type="Pfam" id="PF06742">
    <property type="entry name" value="DUF1214"/>
    <property type="match status" value="1"/>
</dbReference>
<accession>A0ABS2ILW7</accession>
<evidence type="ECO:0000259" key="3">
    <source>
        <dbReference type="Pfam" id="PF06863"/>
    </source>
</evidence>
<feature type="domain" description="DUF1254" evidence="3">
    <location>
        <begin position="72"/>
        <end position="197"/>
    </location>
</feature>
<dbReference type="RefSeq" id="WP_205350167.1">
    <property type="nucleotide sequence ID" value="NZ_JAFEUP010000006.1"/>
</dbReference>